<comment type="caution">
    <text evidence="1">The sequence shown here is derived from an EMBL/GenBank/DDBJ whole genome shotgun (WGS) entry which is preliminary data.</text>
</comment>
<protein>
    <submittedName>
        <fullName evidence="1">Uncharacterized protein</fullName>
    </submittedName>
</protein>
<organism evidence="1">
    <name type="scientific">marine sediment metagenome</name>
    <dbReference type="NCBI Taxonomy" id="412755"/>
    <lineage>
        <taxon>unclassified sequences</taxon>
        <taxon>metagenomes</taxon>
        <taxon>ecological metagenomes</taxon>
    </lineage>
</organism>
<name>X1D0W7_9ZZZZ</name>
<sequence>MATFNEIKAFIENIADNYGTFYSTNAREFANLTQKTNTSTVLILLDSPLITSENTYTEGGRVVRGYSLPFFILKFVDTEFTEDQIDDIYSDMEEIASQFFWALNVGNTTLFQIDRMVTERVKWITP</sequence>
<feature type="non-terminal residue" evidence="1">
    <location>
        <position position="126"/>
    </location>
</feature>
<dbReference type="AlphaFoldDB" id="X1D0W7"/>
<proteinExistence type="predicted"/>
<evidence type="ECO:0000313" key="1">
    <source>
        <dbReference type="EMBL" id="GAG90111.1"/>
    </source>
</evidence>
<gene>
    <name evidence="1" type="ORF">S01H4_49948</name>
</gene>
<dbReference type="EMBL" id="BART01028305">
    <property type="protein sequence ID" value="GAG90111.1"/>
    <property type="molecule type" value="Genomic_DNA"/>
</dbReference>
<reference evidence="1" key="1">
    <citation type="journal article" date="2014" name="Front. Microbiol.">
        <title>High frequency of phylogenetically diverse reductive dehalogenase-homologous genes in deep subseafloor sedimentary metagenomes.</title>
        <authorList>
            <person name="Kawai M."/>
            <person name="Futagami T."/>
            <person name="Toyoda A."/>
            <person name="Takaki Y."/>
            <person name="Nishi S."/>
            <person name="Hori S."/>
            <person name="Arai W."/>
            <person name="Tsubouchi T."/>
            <person name="Morono Y."/>
            <person name="Uchiyama I."/>
            <person name="Ito T."/>
            <person name="Fujiyama A."/>
            <person name="Inagaki F."/>
            <person name="Takami H."/>
        </authorList>
    </citation>
    <scope>NUCLEOTIDE SEQUENCE</scope>
    <source>
        <strain evidence="1">Expedition CK06-06</strain>
    </source>
</reference>
<accession>X1D0W7</accession>